<evidence type="ECO:0000256" key="2">
    <source>
        <dbReference type="ARBA" id="ARBA00022490"/>
    </source>
</evidence>
<evidence type="ECO:0000313" key="6">
    <source>
        <dbReference type="Ensembl" id="ENSCSEP00000024194.1"/>
    </source>
</evidence>
<dbReference type="InParanoid" id="A0A3P8WBZ9"/>
<keyword evidence="7" id="KW-1185">Reference proteome</keyword>
<feature type="compositionally biased region" description="Polar residues" evidence="4">
    <location>
        <begin position="1"/>
        <end position="29"/>
    </location>
</feature>
<dbReference type="AlphaFoldDB" id="A0A3P8WBZ9"/>
<feature type="domain" description="ALMS motif" evidence="5">
    <location>
        <begin position="70"/>
        <end position="186"/>
    </location>
</feature>
<comment type="subcellular location">
    <subcellularLocation>
        <location evidence="1">Cytoplasm</location>
        <location evidence="1">Cytoskeleton</location>
        <location evidence="1">Microtubule organizing center</location>
        <location evidence="1">Centrosome</location>
    </subcellularLocation>
</comment>
<keyword evidence="3" id="KW-0206">Cytoskeleton</keyword>
<proteinExistence type="predicted"/>
<evidence type="ECO:0000259" key="5">
    <source>
        <dbReference type="Pfam" id="PF15309"/>
    </source>
</evidence>
<sequence length="254" mass="29421">MMRVPNSHQDVCTEDSTSASSNDFKQTLSPAKGSAPRDPGKKMFVKQQSHSEGKLEPDVLVASLMNLPSEALELFRPDFISRSQGRVRRLEQRAKRRRALQGSNPDLVQGLGEDQGRLKRNCTMPDPLSDNLFKPRERSISSREMQLRSRRIYNKLPEVMKKREEEKKRTVTQTNRLRAEVFKKVLYFHAKTNNTNTTVIAFRPLCRSYQWCLEFSLYFSFKVCSMSYLLLIEKENVVWSFSSRGHCLIVEATH</sequence>
<dbReference type="GO" id="GO:0046599">
    <property type="term" value="P:regulation of centriole replication"/>
    <property type="evidence" value="ECO:0007669"/>
    <property type="project" value="TreeGrafter"/>
</dbReference>
<dbReference type="Pfam" id="PF15309">
    <property type="entry name" value="ALMS_motif"/>
    <property type="match status" value="1"/>
</dbReference>
<dbReference type="InterPro" id="IPR029299">
    <property type="entry name" value="ALMS_motif"/>
</dbReference>
<dbReference type="GO" id="GO:0008017">
    <property type="term" value="F:microtubule binding"/>
    <property type="evidence" value="ECO:0007669"/>
    <property type="project" value="TreeGrafter"/>
</dbReference>
<reference evidence="6" key="3">
    <citation type="submission" date="2025-09" db="UniProtKB">
        <authorList>
            <consortium name="Ensembl"/>
        </authorList>
    </citation>
    <scope>IDENTIFICATION</scope>
</reference>
<dbReference type="Proteomes" id="UP000265120">
    <property type="component" value="Chromosome 12"/>
</dbReference>
<protein>
    <recommendedName>
        <fullName evidence="5">ALMS motif domain-containing protein</fullName>
    </recommendedName>
</protein>
<accession>A0A3P8WBZ9</accession>
<dbReference type="GO" id="GO:0005814">
    <property type="term" value="C:centriole"/>
    <property type="evidence" value="ECO:0007669"/>
    <property type="project" value="TreeGrafter"/>
</dbReference>
<dbReference type="PANTHER" id="PTHR21553">
    <property type="entry name" value="ALMS1-RELATED"/>
    <property type="match status" value="1"/>
</dbReference>
<evidence type="ECO:0000256" key="3">
    <source>
        <dbReference type="ARBA" id="ARBA00023212"/>
    </source>
</evidence>
<reference evidence="6" key="2">
    <citation type="submission" date="2025-08" db="UniProtKB">
        <authorList>
            <consortium name="Ensembl"/>
        </authorList>
    </citation>
    <scope>IDENTIFICATION</scope>
</reference>
<dbReference type="Ensembl" id="ENSCSET00000024520.1">
    <property type="protein sequence ID" value="ENSCSEP00000024194.1"/>
    <property type="gene ID" value="ENSCSEG00000015440.1"/>
</dbReference>
<organism evidence="6 7">
    <name type="scientific">Cynoglossus semilaevis</name>
    <name type="common">Tongue sole</name>
    <dbReference type="NCBI Taxonomy" id="244447"/>
    <lineage>
        <taxon>Eukaryota</taxon>
        <taxon>Metazoa</taxon>
        <taxon>Chordata</taxon>
        <taxon>Craniata</taxon>
        <taxon>Vertebrata</taxon>
        <taxon>Euteleostomi</taxon>
        <taxon>Actinopterygii</taxon>
        <taxon>Neopterygii</taxon>
        <taxon>Teleostei</taxon>
        <taxon>Neoteleostei</taxon>
        <taxon>Acanthomorphata</taxon>
        <taxon>Carangaria</taxon>
        <taxon>Pleuronectiformes</taxon>
        <taxon>Pleuronectoidei</taxon>
        <taxon>Cynoglossidae</taxon>
        <taxon>Cynoglossinae</taxon>
        <taxon>Cynoglossus</taxon>
    </lineage>
</organism>
<dbReference type="PANTHER" id="PTHR21553:SF24">
    <property type="entry name" value="(E2-INDEPENDENT) E3 UBIQUITIN-CONJUGATING ENZYME FATS"/>
    <property type="match status" value="1"/>
</dbReference>
<evidence type="ECO:0000256" key="1">
    <source>
        <dbReference type="ARBA" id="ARBA00004300"/>
    </source>
</evidence>
<feature type="region of interest" description="Disordered" evidence="4">
    <location>
        <begin position="1"/>
        <end position="53"/>
    </location>
</feature>
<reference evidence="6 7" key="1">
    <citation type="journal article" date="2014" name="Nat. Genet.">
        <title>Whole-genome sequence of a flatfish provides insights into ZW sex chromosome evolution and adaptation to a benthic lifestyle.</title>
        <authorList>
            <person name="Chen S."/>
            <person name="Zhang G."/>
            <person name="Shao C."/>
            <person name="Huang Q."/>
            <person name="Liu G."/>
            <person name="Zhang P."/>
            <person name="Song W."/>
            <person name="An N."/>
            <person name="Chalopin D."/>
            <person name="Volff J.N."/>
            <person name="Hong Y."/>
            <person name="Li Q."/>
            <person name="Sha Z."/>
            <person name="Zhou H."/>
            <person name="Xie M."/>
            <person name="Yu Q."/>
            <person name="Liu Y."/>
            <person name="Xiang H."/>
            <person name="Wang N."/>
            <person name="Wu K."/>
            <person name="Yang C."/>
            <person name="Zhou Q."/>
            <person name="Liao X."/>
            <person name="Yang L."/>
            <person name="Hu Q."/>
            <person name="Zhang J."/>
            <person name="Meng L."/>
            <person name="Jin L."/>
            <person name="Tian Y."/>
            <person name="Lian J."/>
            <person name="Yang J."/>
            <person name="Miao G."/>
            <person name="Liu S."/>
            <person name="Liang Z."/>
            <person name="Yan F."/>
            <person name="Li Y."/>
            <person name="Sun B."/>
            <person name="Zhang H."/>
            <person name="Zhang J."/>
            <person name="Zhu Y."/>
            <person name="Du M."/>
            <person name="Zhao Y."/>
            <person name="Schartl M."/>
            <person name="Tang Q."/>
            <person name="Wang J."/>
        </authorList>
    </citation>
    <scope>NUCLEOTIDE SEQUENCE</scope>
</reference>
<dbReference type="GO" id="GO:0005829">
    <property type="term" value="C:cytosol"/>
    <property type="evidence" value="ECO:0007669"/>
    <property type="project" value="TreeGrafter"/>
</dbReference>
<keyword evidence="2" id="KW-0963">Cytoplasm</keyword>
<name>A0A3P8WBZ9_CYNSE</name>
<dbReference type="GeneTree" id="ENSGT00940000153123"/>
<dbReference type="GO" id="GO:0005813">
    <property type="term" value="C:centrosome"/>
    <property type="evidence" value="ECO:0007669"/>
    <property type="project" value="UniProtKB-SubCell"/>
</dbReference>
<evidence type="ECO:0000256" key="4">
    <source>
        <dbReference type="SAM" id="MobiDB-lite"/>
    </source>
</evidence>
<evidence type="ECO:0000313" key="7">
    <source>
        <dbReference type="Proteomes" id="UP000265120"/>
    </source>
</evidence>